<gene>
    <name evidence="3" type="ORF">LX87_04434</name>
</gene>
<name>A0A327WTC9_LARAB</name>
<dbReference type="RefSeq" id="WP_111630417.1">
    <property type="nucleotide sequence ID" value="NZ_QLMC01000005.1"/>
</dbReference>
<dbReference type="Pfam" id="PF13239">
    <property type="entry name" value="2TM"/>
    <property type="match status" value="1"/>
</dbReference>
<comment type="caution">
    <text evidence="3">The sequence shown here is derived from an EMBL/GenBank/DDBJ whole genome shotgun (WGS) entry which is preliminary data.</text>
</comment>
<feature type="domain" description="2TM" evidence="2">
    <location>
        <begin position="10"/>
        <end position="86"/>
    </location>
</feature>
<feature type="transmembrane region" description="Helical" evidence="1">
    <location>
        <begin position="21"/>
        <end position="42"/>
    </location>
</feature>
<dbReference type="AlphaFoldDB" id="A0A327WTC9"/>
<keyword evidence="4" id="KW-1185">Reference proteome</keyword>
<sequence length="94" mass="11289">MDIRDPHLWKQAKARAGFKMHLRTYLFVNGVLWLIWLVISLVFQEKWGNYPWPIWATLGWGIGLISHYFSVYHGFNEKSLAEREYERLKRTHGL</sequence>
<evidence type="ECO:0000256" key="1">
    <source>
        <dbReference type="SAM" id="Phobius"/>
    </source>
</evidence>
<dbReference type="Proteomes" id="UP000248790">
    <property type="component" value="Unassembled WGS sequence"/>
</dbReference>
<evidence type="ECO:0000313" key="4">
    <source>
        <dbReference type="Proteomes" id="UP000248790"/>
    </source>
</evidence>
<proteinExistence type="predicted"/>
<keyword evidence="1" id="KW-0472">Membrane</keyword>
<reference evidence="3 4" key="1">
    <citation type="submission" date="2018-06" db="EMBL/GenBank/DDBJ databases">
        <title>Genomic Encyclopedia of Archaeal and Bacterial Type Strains, Phase II (KMG-II): from individual species to whole genera.</title>
        <authorList>
            <person name="Goeker M."/>
        </authorList>
    </citation>
    <scope>NUCLEOTIDE SEQUENCE [LARGE SCALE GENOMIC DNA]</scope>
    <source>
        <strain evidence="3 4">DSM 21851</strain>
    </source>
</reference>
<accession>A0A327WTC9</accession>
<dbReference type="OrthoDB" id="8965954at2"/>
<evidence type="ECO:0000259" key="2">
    <source>
        <dbReference type="Pfam" id="PF13239"/>
    </source>
</evidence>
<keyword evidence="1" id="KW-0812">Transmembrane</keyword>
<dbReference type="InterPro" id="IPR025698">
    <property type="entry name" value="2TM_dom"/>
</dbReference>
<protein>
    <submittedName>
        <fullName evidence="3">2TM domain-containing protein</fullName>
    </submittedName>
</protein>
<feature type="transmembrane region" description="Helical" evidence="1">
    <location>
        <begin position="54"/>
        <end position="75"/>
    </location>
</feature>
<evidence type="ECO:0000313" key="3">
    <source>
        <dbReference type="EMBL" id="RAJ94547.1"/>
    </source>
</evidence>
<organism evidence="3 4">
    <name type="scientific">Larkinella arboricola</name>
    <dbReference type="NCBI Taxonomy" id="643671"/>
    <lineage>
        <taxon>Bacteria</taxon>
        <taxon>Pseudomonadati</taxon>
        <taxon>Bacteroidota</taxon>
        <taxon>Cytophagia</taxon>
        <taxon>Cytophagales</taxon>
        <taxon>Spirosomataceae</taxon>
        <taxon>Larkinella</taxon>
    </lineage>
</organism>
<keyword evidence="1" id="KW-1133">Transmembrane helix</keyword>
<dbReference type="EMBL" id="QLMC01000005">
    <property type="protein sequence ID" value="RAJ94547.1"/>
    <property type="molecule type" value="Genomic_DNA"/>
</dbReference>